<dbReference type="Pfam" id="PF11706">
    <property type="entry name" value="zf-CGNR"/>
    <property type="match status" value="1"/>
</dbReference>
<dbReference type="SUPFAM" id="SSF160904">
    <property type="entry name" value="Jann2411-like"/>
    <property type="match status" value="1"/>
</dbReference>
<protein>
    <recommendedName>
        <fullName evidence="1">Zinc finger CGNR domain-containing protein</fullName>
    </recommendedName>
</protein>
<reference evidence="2" key="1">
    <citation type="submission" date="2021-01" db="EMBL/GenBank/DDBJ databases">
        <title>Whole genome shotgun sequence of Virgisporangium aurantiacum NBRC 16421.</title>
        <authorList>
            <person name="Komaki H."/>
            <person name="Tamura T."/>
        </authorList>
    </citation>
    <scope>NUCLEOTIDE SEQUENCE</scope>
    <source>
        <strain evidence="2">NBRC 16421</strain>
    </source>
</reference>
<dbReference type="PANTHER" id="PTHR35525">
    <property type="entry name" value="BLL6575 PROTEIN"/>
    <property type="match status" value="1"/>
</dbReference>
<dbReference type="AlphaFoldDB" id="A0A8J4E2U2"/>
<accession>A0A8J4E2U2</accession>
<dbReference type="InterPro" id="IPR023286">
    <property type="entry name" value="ABATE_dom_sf"/>
</dbReference>
<gene>
    <name evidence="2" type="ORF">Vau01_067640</name>
</gene>
<dbReference type="Pfam" id="PF07336">
    <property type="entry name" value="ABATE"/>
    <property type="match status" value="1"/>
</dbReference>
<proteinExistence type="predicted"/>
<keyword evidence="3" id="KW-1185">Reference proteome</keyword>
<name>A0A8J4E2U2_9ACTN</name>
<comment type="caution">
    <text evidence="2">The sequence shown here is derived from an EMBL/GenBank/DDBJ whole genome shotgun (WGS) entry which is preliminary data.</text>
</comment>
<evidence type="ECO:0000313" key="2">
    <source>
        <dbReference type="EMBL" id="GIJ59248.1"/>
    </source>
</evidence>
<dbReference type="EMBL" id="BOPG01000045">
    <property type="protein sequence ID" value="GIJ59248.1"/>
    <property type="molecule type" value="Genomic_DNA"/>
</dbReference>
<evidence type="ECO:0000313" key="3">
    <source>
        <dbReference type="Proteomes" id="UP000612585"/>
    </source>
</evidence>
<sequence length="182" mass="20557">MVFAHDTELSLAAVVDLINTDDQGEERLTDPDVLAAFVARHRFSGRHERTEAELRAVRALRPRLRRIWEVDEDEVVEIVNALLRQGAALPQLVRHDDWPYHLHATPLDAPLADRMAVEAAMAMVDVVREGELRRLRICEFPDCGAVLVDLSKNRSRRFCDSGCGNRAAVNAYRARRAAQPRA</sequence>
<dbReference type="Gene3D" id="1.10.3300.10">
    <property type="entry name" value="Jann2411-like domain"/>
    <property type="match status" value="1"/>
</dbReference>
<feature type="domain" description="Zinc finger CGNR" evidence="1">
    <location>
        <begin position="134"/>
        <end position="176"/>
    </location>
</feature>
<dbReference type="RefSeq" id="WP_204001094.1">
    <property type="nucleotide sequence ID" value="NZ_BOPG01000045.1"/>
</dbReference>
<organism evidence="2 3">
    <name type="scientific">Virgisporangium aurantiacum</name>
    <dbReference type="NCBI Taxonomy" id="175570"/>
    <lineage>
        <taxon>Bacteria</taxon>
        <taxon>Bacillati</taxon>
        <taxon>Actinomycetota</taxon>
        <taxon>Actinomycetes</taxon>
        <taxon>Micromonosporales</taxon>
        <taxon>Micromonosporaceae</taxon>
        <taxon>Virgisporangium</taxon>
    </lineage>
</organism>
<dbReference type="Proteomes" id="UP000612585">
    <property type="component" value="Unassembled WGS sequence"/>
</dbReference>
<dbReference type="PANTHER" id="PTHR35525:SF3">
    <property type="entry name" value="BLL6575 PROTEIN"/>
    <property type="match status" value="1"/>
</dbReference>
<dbReference type="InterPro" id="IPR021005">
    <property type="entry name" value="Znf_CGNR"/>
</dbReference>
<evidence type="ECO:0000259" key="1">
    <source>
        <dbReference type="Pfam" id="PF11706"/>
    </source>
</evidence>
<dbReference type="InterPro" id="IPR010852">
    <property type="entry name" value="ABATE"/>
</dbReference>